<proteinExistence type="predicted"/>
<dbReference type="Proteomes" id="UP001596548">
    <property type="component" value="Unassembled WGS sequence"/>
</dbReference>
<organism evidence="2 3">
    <name type="scientific">Paractinoplanes rhizophilus</name>
    <dbReference type="NCBI Taxonomy" id="1416877"/>
    <lineage>
        <taxon>Bacteria</taxon>
        <taxon>Bacillati</taxon>
        <taxon>Actinomycetota</taxon>
        <taxon>Actinomycetes</taxon>
        <taxon>Micromonosporales</taxon>
        <taxon>Micromonosporaceae</taxon>
        <taxon>Paractinoplanes</taxon>
    </lineage>
</organism>
<sequence>MLKATTVIHDIRIAHGDEGRRLAALQAKAILDVLTWAAERQRPVPEAAADNTAAESPRDLNER</sequence>
<keyword evidence="3" id="KW-1185">Reference proteome</keyword>
<name>A0ABW2I5G8_9ACTN</name>
<protein>
    <submittedName>
        <fullName evidence="2">Uncharacterized protein</fullName>
    </submittedName>
</protein>
<reference evidence="3" key="1">
    <citation type="journal article" date="2019" name="Int. J. Syst. Evol. Microbiol.">
        <title>The Global Catalogue of Microorganisms (GCM) 10K type strain sequencing project: providing services to taxonomists for standard genome sequencing and annotation.</title>
        <authorList>
            <consortium name="The Broad Institute Genomics Platform"/>
            <consortium name="The Broad Institute Genome Sequencing Center for Infectious Disease"/>
            <person name="Wu L."/>
            <person name="Ma J."/>
        </authorList>
    </citation>
    <scope>NUCLEOTIDE SEQUENCE [LARGE SCALE GENOMIC DNA]</scope>
    <source>
        <strain evidence="3">XZYJT-10</strain>
    </source>
</reference>
<evidence type="ECO:0000313" key="3">
    <source>
        <dbReference type="Proteomes" id="UP001596548"/>
    </source>
</evidence>
<dbReference type="RefSeq" id="WP_378978064.1">
    <property type="nucleotide sequence ID" value="NZ_JBHTBJ010000076.1"/>
</dbReference>
<evidence type="ECO:0000256" key="1">
    <source>
        <dbReference type="SAM" id="MobiDB-lite"/>
    </source>
</evidence>
<evidence type="ECO:0000313" key="2">
    <source>
        <dbReference type="EMBL" id="MFC7280101.1"/>
    </source>
</evidence>
<feature type="region of interest" description="Disordered" evidence="1">
    <location>
        <begin position="41"/>
        <end position="63"/>
    </location>
</feature>
<accession>A0ABW2I5G8</accession>
<comment type="caution">
    <text evidence="2">The sequence shown here is derived from an EMBL/GenBank/DDBJ whole genome shotgun (WGS) entry which is preliminary data.</text>
</comment>
<gene>
    <name evidence="2" type="ORF">ACFQS1_39605</name>
</gene>
<dbReference type="EMBL" id="JBHTBJ010000076">
    <property type="protein sequence ID" value="MFC7280101.1"/>
    <property type="molecule type" value="Genomic_DNA"/>
</dbReference>